<keyword evidence="1" id="KW-1133">Transmembrane helix</keyword>
<keyword evidence="1" id="KW-0812">Transmembrane</keyword>
<accession>A0A5B7GC90</accession>
<dbReference type="AlphaFoldDB" id="A0A5B7GC90"/>
<reference evidence="2 3" key="1">
    <citation type="submission" date="2019-05" db="EMBL/GenBank/DDBJ databases">
        <title>Another draft genome of Portunus trituberculatus and its Hox gene families provides insights of decapod evolution.</title>
        <authorList>
            <person name="Jeong J.-H."/>
            <person name="Song I."/>
            <person name="Kim S."/>
            <person name="Choi T."/>
            <person name="Kim D."/>
            <person name="Ryu S."/>
            <person name="Kim W."/>
        </authorList>
    </citation>
    <scope>NUCLEOTIDE SEQUENCE [LARGE SCALE GENOMIC DNA]</scope>
    <source>
        <tissue evidence="2">Muscle</tissue>
    </source>
</reference>
<proteinExistence type="predicted"/>
<feature type="transmembrane region" description="Helical" evidence="1">
    <location>
        <begin position="6"/>
        <end position="25"/>
    </location>
</feature>
<evidence type="ECO:0000256" key="1">
    <source>
        <dbReference type="SAM" id="Phobius"/>
    </source>
</evidence>
<comment type="caution">
    <text evidence="2">The sequence shown here is derived from an EMBL/GenBank/DDBJ whole genome shotgun (WGS) entry which is preliminary data.</text>
</comment>
<gene>
    <name evidence="2" type="ORF">E2C01_050494</name>
</gene>
<sequence length="60" mass="6802">MVPRVMVLVVVVVVVVLVVVVVMVVHERYSMKPFQEASTSLLLSRHCLLCLCIEAKYLCR</sequence>
<evidence type="ECO:0000313" key="3">
    <source>
        <dbReference type="Proteomes" id="UP000324222"/>
    </source>
</evidence>
<dbReference type="Proteomes" id="UP000324222">
    <property type="component" value="Unassembled WGS sequence"/>
</dbReference>
<evidence type="ECO:0000313" key="2">
    <source>
        <dbReference type="EMBL" id="MPC56532.1"/>
    </source>
</evidence>
<dbReference type="EMBL" id="VSRR010014013">
    <property type="protein sequence ID" value="MPC56532.1"/>
    <property type="molecule type" value="Genomic_DNA"/>
</dbReference>
<keyword evidence="1" id="KW-0472">Membrane</keyword>
<name>A0A5B7GC90_PORTR</name>
<protein>
    <submittedName>
        <fullName evidence="2">Uncharacterized protein</fullName>
    </submittedName>
</protein>
<keyword evidence="3" id="KW-1185">Reference proteome</keyword>
<organism evidence="2 3">
    <name type="scientific">Portunus trituberculatus</name>
    <name type="common">Swimming crab</name>
    <name type="synonym">Neptunus trituberculatus</name>
    <dbReference type="NCBI Taxonomy" id="210409"/>
    <lineage>
        <taxon>Eukaryota</taxon>
        <taxon>Metazoa</taxon>
        <taxon>Ecdysozoa</taxon>
        <taxon>Arthropoda</taxon>
        <taxon>Crustacea</taxon>
        <taxon>Multicrustacea</taxon>
        <taxon>Malacostraca</taxon>
        <taxon>Eumalacostraca</taxon>
        <taxon>Eucarida</taxon>
        <taxon>Decapoda</taxon>
        <taxon>Pleocyemata</taxon>
        <taxon>Brachyura</taxon>
        <taxon>Eubrachyura</taxon>
        <taxon>Portunoidea</taxon>
        <taxon>Portunidae</taxon>
        <taxon>Portuninae</taxon>
        <taxon>Portunus</taxon>
    </lineage>
</organism>